<dbReference type="Gene3D" id="3.20.20.60">
    <property type="entry name" value="Phosphoenolpyruvate-binding domains"/>
    <property type="match status" value="1"/>
</dbReference>
<evidence type="ECO:0000313" key="6">
    <source>
        <dbReference type="EMBL" id="USS00507.1"/>
    </source>
</evidence>
<reference evidence="6" key="1">
    <citation type="submission" date="2022-06" db="EMBL/GenBank/DDBJ databases">
        <authorList>
            <person name="Holder M.E."/>
            <person name="Ajami N.J."/>
            <person name="Petrosino J.F."/>
        </authorList>
    </citation>
    <scope>NUCLEOTIDE SEQUENCE</scope>
    <source>
        <strain evidence="6">RMA 8861</strain>
    </source>
</reference>
<keyword evidence="3" id="KW-0460">Magnesium</keyword>
<evidence type="ECO:0000259" key="5">
    <source>
        <dbReference type="Pfam" id="PF15609"/>
    </source>
</evidence>
<dbReference type="GeneID" id="303562241"/>
<sequence length="748" mass="86791">MEYFQEVKKSKLFFKTPSEVDKYTDREILKYALGANLYMNGLKDFYNSIISGRFNDISCISICFEDATKDSELGICEDNVLEMLLKLDDTLLGEENIRDYKVPLIFIRVRNYIQFINFTERLNKNQIRHIAGFIFPKFDLENGELYFEHVIELRKKFDEVLYAMPILESQDIIYKETRINELVNIKRLIDRYKDIVLNIRVGGTDFSSKFGLRRTLNYTIYDIKVVSDCLIDIINMFLREDSEYVVSAPVWEYFSTREDSKEIQGLIREIKYDKENGFLGKTIIHPSQAKYVNAVYAVTYEEYIDALEILNGQEEGGVFKGYGSNKMNEVKPHLNWAKKILRRAKSFGVLNEGVNYEAVYREDNMSIDIKIKSNIYNLNLNNLISLGNRVNNSKRNFLFISKVLGKHIEVKPNVCKEAGEMLASLLYKSKNSKIDNLKICVLGFAETATGLGMAVASAIKDSYYLTTTREDIAEMESILKFEEEHSHATTHKCFPIEKDYLVNADKIILVDDEITTGKSMINIIKELKRVTNAKDFSILSILDWRSDEHKRQFDKLASDENINVEVLATITGDITVNDTRVFIDNNDNVLDEKIDVIKSNKLERKVFKTITKPDGEDYLLHTGRFGVHHKEIESLEDKCKETADFIHSKIGYPKKILVLGHGENIYIPSRVASYLEGDVYYKSTTRSPIYCSNKEKYPIKQKDVFYHKGVKYYFYNRDEIENKYDKVVLLTEDDLDIKLTNNMILMKI</sequence>
<evidence type="ECO:0000256" key="2">
    <source>
        <dbReference type="ARBA" id="ARBA00022723"/>
    </source>
</evidence>
<dbReference type="InterPro" id="IPR022537">
    <property type="entry name" value="TRSP_dom"/>
</dbReference>
<dbReference type="InterPro" id="IPR041688">
    <property type="entry name" value="PRTase_2"/>
</dbReference>
<dbReference type="PANTHER" id="PTHR32308:SF10">
    <property type="entry name" value="CITRATE LYASE SUBUNIT BETA"/>
    <property type="match status" value="1"/>
</dbReference>
<dbReference type="PANTHER" id="PTHR32308">
    <property type="entry name" value="LYASE BETA SUBUNIT, PUTATIVE (AFU_ORTHOLOGUE AFUA_4G13030)-RELATED"/>
    <property type="match status" value="1"/>
</dbReference>
<organism evidence="6 7">
    <name type="scientific">Clostridium septicum</name>
    <dbReference type="NCBI Taxonomy" id="1504"/>
    <lineage>
        <taxon>Bacteria</taxon>
        <taxon>Bacillati</taxon>
        <taxon>Bacillota</taxon>
        <taxon>Clostridia</taxon>
        <taxon>Eubacteriales</taxon>
        <taxon>Clostridiaceae</taxon>
        <taxon>Clostridium</taxon>
    </lineage>
</organism>
<keyword evidence="6" id="KW-0328">Glycosyltransferase</keyword>
<dbReference type="InterPro" id="IPR040442">
    <property type="entry name" value="Pyrv_kinase-like_dom_sf"/>
</dbReference>
<evidence type="ECO:0000313" key="7">
    <source>
        <dbReference type="Proteomes" id="UP001055437"/>
    </source>
</evidence>
<evidence type="ECO:0000256" key="3">
    <source>
        <dbReference type="ARBA" id="ARBA00022842"/>
    </source>
</evidence>
<dbReference type="Proteomes" id="UP001055437">
    <property type="component" value="Chromosome"/>
</dbReference>
<dbReference type="Gene3D" id="3.40.50.2020">
    <property type="match status" value="1"/>
</dbReference>
<evidence type="ECO:0000259" key="4">
    <source>
        <dbReference type="Pfam" id="PF12500"/>
    </source>
</evidence>
<accession>A0ABY5AYJ4</accession>
<feature type="domain" description="TRSP" evidence="4">
    <location>
        <begin position="622"/>
        <end position="742"/>
    </location>
</feature>
<dbReference type="GO" id="GO:0016757">
    <property type="term" value="F:glycosyltransferase activity"/>
    <property type="evidence" value="ECO:0007669"/>
    <property type="project" value="UniProtKB-KW"/>
</dbReference>
<keyword evidence="6" id="KW-0808">Transferase</keyword>
<name>A0ABY5AYJ4_CLOSE</name>
<dbReference type="SUPFAM" id="SSF53271">
    <property type="entry name" value="PRTase-like"/>
    <property type="match status" value="1"/>
</dbReference>
<keyword evidence="7" id="KW-1185">Reference proteome</keyword>
<dbReference type="Pfam" id="PF12500">
    <property type="entry name" value="TRSP"/>
    <property type="match status" value="1"/>
</dbReference>
<dbReference type="InterPro" id="IPR015813">
    <property type="entry name" value="Pyrv/PenolPyrv_kinase-like_dom"/>
</dbReference>
<dbReference type="Pfam" id="PF15617">
    <property type="entry name" value="C-C_Bond_Lyase"/>
    <property type="match status" value="1"/>
</dbReference>
<dbReference type="SUPFAM" id="SSF51621">
    <property type="entry name" value="Phosphoenolpyruvate/pyruvate domain"/>
    <property type="match status" value="1"/>
</dbReference>
<dbReference type="EMBL" id="CP099799">
    <property type="protein sequence ID" value="USS00507.1"/>
    <property type="molecule type" value="Genomic_DNA"/>
</dbReference>
<dbReference type="InterPro" id="IPR000836">
    <property type="entry name" value="PRTase_dom"/>
</dbReference>
<dbReference type="InterPro" id="IPR029057">
    <property type="entry name" value="PRTase-like"/>
</dbReference>
<comment type="cofactor">
    <cofactor evidence="1">
        <name>Mg(2+)</name>
        <dbReference type="ChEBI" id="CHEBI:18420"/>
    </cofactor>
</comment>
<dbReference type="CDD" id="cd06223">
    <property type="entry name" value="PRTases_typeI"/>
    <property type="match status" value="1"/>
</dbReference>
<protein>
    <submittedName>
        <fullName evidence="6">Phosphoribosyltransferase domain-containing protein</fullName>
    </submittedName>
</protein>
<feature type="domain" description="Orotate phosphoribosyltransferase-like" evidence="5">
    <location>
        <begin position="383"/>
        <end position="572"/>
    </location>
</feature>
<evidence type="ECO:0000256" key="1">
    <source>
        <dbReference type="ARBA" id="ARBA00001946"/>
    </source>
</evidence>
<proteinExistence type="predicted"/>
<keyword evidence="2" id="KW-0479">Metal-binding</keyword>
<dbReference type="InterPro" id="IPR039480">
    <property type="entry name" value="C-C_Bond_Lyase-like"/>
</dbReference>
<gene>
    <name evidence="6" type="ORF">NH397_13615</name>
</gene>
<dbReference type="RefSeq" id="WP_227909571.1">
    <property type="nucleotide sequence ID" value="NZ_CP023671.1"/>
</dbReference>
<dbReference type="Pfam" id="PF15609">
    <property type="entry name" value="PRTase_2"/>
    <property type="match status" value="1"/>
</dbReference>